<dbReference type="EMBL" id="WNZW01000010">
    <property type="protein sequence ID" value="MUG47208.1"/>
    <property type="molecule type" value="Genomic_DNA"/>
</dbReference>
<sequence length="322" mass="37020">MWRNCGVIPKIQVLLSTYNGEQFLKEQLESLLAQQNVDLNILIRDDGSRDSTVSIIDDFVRKYPQVIQLYVGENKGAKASFFDLLENIAKQPTDFDFVAFCDQDDVWMGEKLISAVKTLQNDKNRDTIPLMYCSTTQMVQSDLRKLAVWPRPPRQPIGIYNALVENIAVGCTTVLNREAVSLLAANMPNNITDVIMHDWWAYICVSSSGKVVFDENPHILYRQHANNALGGGTDHWLMKWLNRLKRFSNGKNHYIISNQARVFLETFQSKLPPEQINIIRQLADVPRKRVLERLFFALRQPFYRQSSTDNLVLKVLIFLGKL</sequence>
<evidence type="ECO:0000313" key="3">
    <source>
        <dbReference type="EMBL" id="MUG47208.1"/>
    </source>
</evidence>
<dbReference type="InterPro" id="IPR001173">
    <property type="entry name" value="Glyco_trans_2-like"/>
</dbReference>
<dbReference type="InterPro" id="IPR029044">
    <property type="entry name" value="Nucleotide-diphossugar_trans"/>
</dbReference>
<dbReference type="AlphaFoldDB" id="A0A7X2Z447"/>
<protein>
    <submittedName>
        <fullName evidence="3">Glycosyltransferase</fullName>
    </submittedName>
</protein>
<dbReference type="PANTHER" id="PTHR22916:SF3">
    <property type="entry name" value="UDP-GLCNAC:BETAGAL BETA-1,3-N-ACETYLGLUCOSAMINYLTRANSFERASE-LIKE PROTEIN 1"/>
    <property type="match status" value="1"/>
</dbReference>
<dbReference type="GO" id="GO:0016758">
    <property type="term" value="F:hexosyltransferase activity"/>
    <property type="evidence" value="ECO:0007669"/>
    <property type="project" value="UniProtKB-ARBA"/>
</dbReference>
<evidence type="ECO:0000313" key="4">
    <source>
        <dbReference type="Proteomes" id="UP000447876"/>
    </source>
</evidence>
<gene>
    <name evidence="3" type="ORF">GNP95_19770</name>
</gene>
<evidence type="ECO:0000259" key="2">
    <source>
        <dbReference type="Pfam" id="PF00535"/>
    </source>
</evidence>
<reference evidence="3 4" key="1">
    <citation type="submission" date="2019-11" db="EMBL/GenBank/DDBJ databases">
        <title>Draft genome sequences of five Paenibacillus species of dairy origin.</title>
        <authorList>
            <person name="Olajide A.M."/>
            <person name="Chen S."/>
            <person name="Lapointe G."/>
        </authorList>
    </citation>
    <scope>NUCLEOTIDE SEQUENCE [LARGE SCALE GENOMIC DNA]</scope>
    <source>
        <strain evidence="3 4">12CR55</strain>
    </source>
</reference>
<dbReference type="Pfam" id="PF00535">
    <property type="entry name" value="Glycos_transf_2"/>
    <property type="match status" value="1"/>
</dbReference>
<proteinExistence type="inferred from homology"/>
<evidence type="ECO:0000256" key="1">
    <source>
        <dbReference type="ARBA" id="ARBA00006739"/>
    </source>
</evidence>
<accession>A0A7X2Z447</accession>
<organism evidence="3 4">
    <name type="scientific">Paenibacillus woosongensis</name>
    <dbReference type="NCBI Taxonomy" id="307580"/>
    <lineage>
        <taxon>Bacteria</taxon>
        <taxon>Bacillati</taxon>
        <taxon>Bacillota</taxon>
        <taxon>Bacilli</taxon>
        <taxon>Bacillales</taxon>
        <taxon>Paenibacillaceae</taxon>
        <taxon>Paenibacillus</taxon>
    </lineage>
</organism>
<dbReference type="PANTHER" id="PTHR22916">
    <property type="entry name" value="GLYCOSYLTRANSFERASE"/>
    <property type="match status" value="1"/>
</dbReference>
<name>A0A7X2Z447_9BACL</name>
<keyword evidence="3" id="KW-0808">Transferase</keyword>
<comment type="similarity">
    <text evidence="1">Belongs to the glycosyltransferase 2 family.</text>
</comment>
<dbReference type="Gene3D" id="3.90.550.10">
    <property type="entry name" value="Spore Coat Polysaccharide Biosynthesis Protein SpsA, Chain A"/>
    <property type="match status" value="1"/>
</dbReference>
<dbReference type="OrthoDB" id="9802649at2"/>
<comment type="caution">
    <text evidence="3">The sequence shown here is derived from an EMBL/GenBank/DDBJ whole genome shotgun (WGS) entry which is preliminary data.</text>
</comment>
<feature type="domain" description="Glycosyltransferase 2-like" evidence="2">
    <location>
        <begin position="13"/>
        <end position="180"/>
    </location>
</feature>
<dbReference type="CDD" id="cd04196">
    <property type="entry name" value="GT_2_like_d"/>
    <property type="match status" value="1"/>
</dbReference>
<dbReference type="Proteomes" id="UP000447876">
    <property type="component" value="Unassembled WGS sequence"/>
</dbReference>
<dbReference type="SUPFAM" id="SSF53448">
    <property type="entry name" value="Nucleotide-diphospho-sugar transferases"/>
    <property type="match status" value="1"/>
</dbReference>